<dbReference type="GO" id="GO:0005246">
    <property type="term" value="F:calcium channel regulator activity"/>
    <property type="evidence" value="ECO:0007669"/>
    <property type="project" value="TreeGrafter"/>
</dbReference>
<evidence type="ECO:0000256" key="1">
    <source>
        <dbReference type="ARBA" id="ARBA00008846"/>
    </source>
</evidence>
<keyword evidence="2" id="KW-0597">Phosphoprotein</keyword>
<dbReference type="Pfam" id="PF00071">
    <property type="entry name" value="Ras"/>
    <property type="match status" value="1"/>
</dbReference>
<evidence type="ECO:0000313" key="3">
    <source>
        <dbReference type="EnsemblMetazoa" id="PPAI000334-PA"/>
    </source>
</evidence>
<dbReference type="Proteomes" id="UP000092462">
    <property type="component" value="Unassembled WGS sequence"/>
</dbReference>
<evidence type="ECO:0000256" key="2">
    <source>
        <dbReference type="ARBA" id="ARBA00022553"/>
    </source>
</evidence>
<dbReference type="InterPro" id="IPR027417">
    <property type="entry name" value="P-loop_NTPase"/>
</dbReference>
<dbReference type="GO" id="GO:0005525">
    <property type="term" value="F:GTP binding"/>
    <property type="evidence" value="ECO:0007669"/>
    <property type="project" value="InterPro"/>
</dbReference>
<comment type="similarity">
    <text evidence="1">Belongs to the small GTPase superfamily. RGK family.</text>
</comment>
<name>A0A1B0CZ12_PHLPP</name>
<dbReference type="InterPro" id="IPR051641">
    <property type="entry name" value="RGK_GTP-binding_reg"/>
</dbReference>
<organism evidence="3 4">
    <name type="scientific">Phlebotomus papatasi</name>
    <name type="common">Sandfly</name>
    <dbReference type="NCBI Taxonomy" id="29031"/>
    <lineage>
        <taxon>Eukaryota</taxon>
        <taxon>Metazoa</taxon>
        <taxon>Ecdysozoa</taxon>
        <taxon>Arthropoda</taxon>
        <taxon>Hexapoda</taxon>
        <taxon>Insecta</taxon>
        <taxon>Pterygota</taxon>
        <taxon>Neoptera</taxon>
        <taxon>Endopterygota</taxon>
        <taxon>Diptera</taxon>
        <taxon>Nematocera</taxon>
        <taxon>Psychodoidea</taxon>
        <taxon>Psychodidae</taxon>
        <taxon>Phlebotomus</taxon>
        <taxon>Phlebotomus</taxon>
    </lineage>
</organism>
<dbReference type="VEuPathDB" id="VectorBase:PPAI000334"/>
<dbReference type="PROSITE" id="PS51421">
    <property type="entry name" value="RAS"/>
    <property type="match status" value="1"/>
</dbReference>
<dbReference type="GO" id="GO:0005886">
    <property type="term" value="C:plasma membrane"/>
    <property type="evidence" value="ECO:0007669"/>
    <property type="project" value="TreeGrafter"/>
</dbReference>
<dbReference type="GO" id="GO:0003924">
    <property type="term" value="F:GTPase activity"/>
    <property type="evidence" value="ECO:0007669"/>
    <property type="project" value="InterPro"/>
</dbReference>
<dbReference type="PROSITE" id="PS51419">
    <property type="entry name" value="RAB"/>
    <property type="match status" value="1"/>
</dbReference>
<dbReference type="EMBL" id="AJVK01020521">
    <property type="status" value="NOT_ANNOTATED_CDS"/>
    <property type="molecule type" value="Genomic_DNA"/>
</dbReference>
<dbReference type="AlphaFoldDB" id="A0A1B0CZ12"/>
<dbReference type="SMART" id="SM00173">
    <property type="entry name" value="RAS"/>
    <property type="match status" value="1"/>
</dbReference>
<dbReference type="Gene3D" id="3.40.50.300">
    <property type="entry name" value="P-loop containing nucleotide triphosphate hydrolases"/>
    <property type="match status" value="1"/>
</dbReference>
<reference evidence="3" key="1">
    <citation type="submission" date="2022-08" db="UniProtKB">
        <authorList>
            <consortium name="EnsemblMetazoa"/>
        </authorList>
    </citation>
    <scope>IDENTIFICATION</scope>
    <source>
        <strain evidence="3">Israel</strain>
    </source>
</reference>
<dbReference type="SMART" id="SM00175">
    <property type="entry name" value="RAB"/>
    <property type="match status" value="1"/>
</dbReference>
<dbReference type="PANTHER" id="PTHR45775:SF6">
    <property type="entry name" value="RAD, GEM_KIR FAMILY MEMBER 2, ISOFORM C"/>
    <property type="match status" value="1"/>
</dbReference>
<evidence type="ECO:0000313" key="4">
    <source>
        <dbReference type="Proteomes" id="UP000092462"/>
    </source>
</evidence>
<accession>A0A1B0CZ12</accession>
<keyword evidence="4" id="KW-1185">Reference proteome</keyword>
<dbReference type="FunFam" id="3.40.50.300:FF:000664">
    <property type="entry name" value="Uncharacterized protein, isoform B"/>
    <property type="match status" value="1"/>
</dbReference>
<dbReference type="SUPFAM" id="SSF52540">
    <property type="entry name" value="P-loop containing nucleoside triphosphate hydrolases"/>
    <property type="match status" value="1"/>
</dbReference>
<dbReference type="PANTHER" id="PTHR45775">
    <property type="entry name" value="RAD, GEM/KIR FAMILY MEMBER 2, ISOFORM C"/>
    <property type="match status" value="1"/>
</dbReference>
<dbReference type="EnsemblMetazoa" id="PPAI000334-RA">
    <property type="protein sequence ID" value="PPAI000334-PA"/>
    <property type="gene ID" value="PPAI000334"/>
</dbReference>
<dbReference type="InterPro" id="IPR001806">
    <property type="entry name" value="Small_GTPase"/>
</dbReference>
<proteinExistence type="inferred from homology"/>
<dbReference type="EMBL" id="AJVK01020520">
    <property type="status" value="NOT_ANNOTATED_CDS"/>
    <property type="molecule type" value="Genomic_DNA"/>
</dbReference>
<protein>
    <submittedName>
        <fullName evidence="3">Uncharacterized protein</fullName>
    </submittedName>
</protein>
<sequence length="143" mass="15987">MKIFCIFLVYPTQVDDEFGEKTVSILLDGEESEMVFIDHPTSEMSVENSLSTYEPHGCVVVYSVVARSSFRCAEETINYLWRENVIRDKAVILVGNKADLARSRVITTQEGKALAAARDAKFIETSSGIQHNVDELLVGILKQ</sequence>
<dbReference type="VEuPathDB" id="VectorBase:PPAPM1_000042"/>
<dbReference type="PRINTS" id="PR00449">
    <property type="entry name" value="RASTRNSFRMNG"/>
</dbReference>